<proteinExistence type="inferred from homology"/>
<dbReference type="SMART" id="SM00822">
    <property type="entry name" value="PKS_KR"/>
    <property type="match status" value="1"/>
</dbReference>
<feature type="domain" description="Ketoreductase" evidence="5">
    <location>
        <begin position="3"/>
        <end position="201"/>
    </location>
</feature>
<dbReference type="OMA" id="HICSPRT"/>
<evidence type="ECO:0000313" key="7">
    <source>
        <dbReference type="Proteomes" id="UP000053890"/>
    </source>
</evidence>
<accession>A0A194S516</accession>
<evidence type="ECO:0000256" key="4">
    <source>
        <dbReference type="RuleBase" id="RU000363"/>
    </source>
</evidence>
<dbReference type="Gene3D" id="3.40.50.720">
    <property type="entry name" value="NAD(P)-binding Rossmann-like Domain"/>
    <property type="match status" value="1"/>
</dbReference>
<dbReference type="EMBL" id="KQ474077">
    <property type="protein sequence ID" value="KPV75619.1"/>
    <property type="molecule type" value="Genomic_DNA"/>
</dbReference>
<dbReference type="RefSeq" id="XP_018271668.1">
    <property type="nucleotide sequence ID" value="XM_018414161.1"/>
</dbReference>
<gene>
    <name evidence="6" type="ORF">RHOBADRAFT_43042</name>
</gene>
<sequence>MPFTYLITGASRSLGLGYAKELLASSPDVRVVAAARNPSSAEGLQALANDAANKGRVYLLQLDVENKEQVANAAKELEDSGFLGESGLDALVNNAGVAADAKFKPSELEPEHVLSNIGVNVFGVLNVTKQFVPLLKKGQGKQIFVLSSVCGSIEEFGKNTMVTGYCISKAAVNMYTAKLASELGPEGFTVIMFHPGYVSTDINNKSGEIEVEEATALALKNVFQAAKPELNGSFLRYTGEKMPW</sequence>
<dbReference type="SUPFAM" id="SSF51735">
    <property type="entry name" value="NAD(P)-binding Rossmann-fold domains"/>
    <property type="match status" value="1"/>
</dbReference>
<name>A0A194S516_RHOGW</name>
<dbReference type="InterPro" id="IPR051468">
    <property type="entry name" value="Fungal_SecMetab_SDRs"/>
</dbReference>
<evidence type="ECO:0000256" key="2">
    <source>
        <dbReference type="ARBA" id="ARBA00022857"/>
    </source>
</evidence>
<dbReference type="Pfam" id="PF00106">
    <property type="entry name" value="adh_short"/>
    <property type="match status" value="1"/>
</dbReference>
<dbReference type="PRINTS" id="PR00080">
    <property type="entry name" value="SDRFAMILY"/>
</dbReference>
<evidence type="ECO:0000259" key="5">
    <source>
        <dbReference type="SMART" id="SM00822"/>
    </source>
</evidence>
<dbReference type="Proteomes" id="UP000053890">
    <property type="component" value="Unassembled WGS sequence"/>
</dbReference>
<dbReference type="OrthoDB" id="9876299at2759"/>
<organism evidence="6 7">
    <name type="scientific">Rhodotorula graminis (strain WP1)</name>
    <dbReference type="NCBI Taxonomy" id="578459"/>
    <lineage>
        <taxon>Eukaryota</taxon>
        <taxon>Fungi</taxon>
        <taxon>Dikarya</taxon>
        <taxon>Basidiomycota</taxon>
        <taxon>Pucciniomycotina</taxon>
        <taxon>Microbotryomycetes</taxon>
        <taxon>Sporidiobolales</taxon>
        <taxon>Sporidiobolaceae</taxon>
        <taxon>Rhodotorula</taxon>
    </lineage>
</organism>
<evidence type="ECO:0000313" key="6">
    <source>
        <dbReference type="EMBL" id="KPV75619.1"/>
    </source>
</evidence>
<evidence type="ECO:0000256" key="3">
    <source>
        <dbReference type="ARBA" id="ARBA00023002"/>
    </source>
</evidence>
<dbReference type="InterPro" id="IPR002347">
    <property type="entry name" value="SDR_fam"/>
</dbReference>
<dbReference type="InterPro" id="IPR057326">
    <property type="entry name" value="KR_dom"/>
</dbReference>
<dbReference type="PRINTS" id="PR00081">
    <property type="entry name" value="GDHRDH"/>
</dbReference>
<comment type="similarity">
    <text evidence="1 4">Belongs to the short-chain dehydrogenases/reductases (SDR) family.</text>
</comment>
<dbReference type="PANTHER" id="PTHR43544">
    <property type="entry name" value="SHORT-CHAIN DEHYDROGENASE/REDUCTASE"/>
    <property type="match status" value="1"/>
</dbReference>
<protein>
    <recommendedName>
        <fullName evidence="5">Ketoreductase domain-containing protein</fullName>
    </recommendedName>
</protein>
<keyword evidence="3" id="KW-0560">Oxidoreductase</keyword>
<keyword evidence="2" id="KW-0521">NADP</keyword>
<dbReference type="AlphaFoldDB" id="A0A194S516"/>
<dbReference type="CDD" id="cd05325">
    <property type="entry name" value="carb_red_sniffer_like_SDR_c"/>
    <property type="match status" value="1"/>
</dbReference>
<dbReference type="InterPro" id="IPR020904">
    <property type="entry name" value="Sc_DH/Rdtase_CS"/>
</dbReference>
<dbReference type="PROSITE" id="PS00061">
    <property type="entry name" value="ADH_SHORT"/>
    <property type="match status" value="1"/>
</dbReference>
<dbReference type="InterPro" id="IPR036291">
    <property type="entry name" value="NAD(P)-bd_dom_sf"/>
</dbReference>
<dbReference type="GeneID" id="28974609"/>
<reference evidence="6 7" key="1">
    <citation type="journal article" date="2015" name="Front. Microbiol.">
        <title>Genome sequence of the plant growth promoting endophytic yeast Rhodotorula graminis WP1.</title>
        <authorList>
            <person name="Firrincieli A."/>
            <person name="Otillar R."/>
            <person name="Salamov A."/>
            <person name="Schmutz J."/>
            <person name="Khan Z."/>
            <person name="Redman R.S."/>
            <person name="Fleck N.D."/>
            <person name="Lindquist E."/>
            <person name="Grigoriev I.V."/>
            <person name="Doty S.L."/>
        </authorList>
    </citation>
    <scope>NUCLEOTIDE SEQUENCE [LARGE SCALE GENOMIC DNA]</scope>
    <source>
        <strain evidence="6 7">WP1</strain>
    </source>
</reference>
<dbReference type="PANTHER" id="PTHR43544:SF7">
    <property type="entry name" value="NADB-LER2"/>
    <property type="match status" value="1"/>
</dbReference>
<evidence type="ECO:0000256" key="1">
    <source>
        <dbReference type="ARBA" id="ARBA00006484"/>
    </source>
</evidence>
<dbReference type="GO" id="GO:0005737">
    <property type="term" value="C:cytoplasm"/>
    <property type="evidence" value="ECO:0007669"/>
    <property type="project" value="TreeGrafter"/>
</dbReference>
<dbReference type="GO" id="GO:0016491">
    <property type="term" value="F:oxidoreductase activity"/>
    <property type="evidence" value="ECO:0007669"/>
    <property type="project" value="UniProtKB-KW"/>
</dbReference>
<keyword evidence="7" id="KW-1185">Reference proteome</keyword>